<dbReference type="AlphaFoldDB" id="A0A9P6YEW5"/>
<name>A0A9P6YEW5_RHIOR</name>
<sequence length="176" mass="20297">MTEVEITSNELVGENLRQHREERRFCDVTDDTESQSLKVQAKHRSYDIISPSIVTSANVSIIEEENMANLSKCVNICLSTNVTYASSELLEHFRKIKEQHRKNAYFDSIEGARDFFNLCISIEKRRFVDAVLLLPCHGSDFNPFIKNSMIDFEINMLRISPMPTNDERTMFVKAVV</sequence>
<evidence type="ECO:0000313" key="1">
    <source>
        <dbReference type="EMBL" id="KAG1546710.1"/>
    </source>
</evidence>
<evidence type="ECO:0000313" key="2">
    <source>
        <dbReference type="Proteomes" id="UP000717996"/>
    </source>
</evidence>
<protein>
    <submittedName>
        <fullName evidence="1">Uncharacterized protein</fullName>
    </submittedName>
</protein>
<proteinExistence type="predicted"/>
<dbReference type="OrthoDB" id="2288241at2759"/>
<dbReference type="EMBL" id="JAANIT010000539">
    <property type="protein sequence ID" value="KAG1546710.1"/>
    <property type="molecule type" value="Genomic_DNA"/>
</dbReference>
<dbReference type="Proteomes" id="UP000717996">
    <property type="component" value="Unassembled WGS sequence"/>
</dbReference>
<accession>A0A9P6YEW5</accession>
<gene>
    <name evidence="1" type="ORF">G6F51_004716</name>
</gene>
<comment type="caution">
    <text evidence="1">The sequence shown here is derived from an EMBL/GenBank/DDBJ whole genome shotgun (WGS) entry which is preliminary data.</text>
</comment>
<reference evidence="1" key="1">
    <citation type="journal article" date="2020" name="Microb. Genom.">
        <title>Genetic diversity of clinical and environmental Mucorales isolates obtained from an investigation of mucormycosis cases among solid organ transplant recipients.</title>
        <authorList>
            <person name="Nguyen M.H."/>
            <person name="Kaul D."/>
            <person name="Muto C."/>
            <person name="Cheng S.J."/>
            <person name="Richter R.A."/>
            <person name="Bruno V.M."/>
            <person name="Liu G."/>
            <person name="Beyhan S."/>
            <person name="Sundermann A.J."/>
            <person name="Mounaud S."/>
            <person name="Pasculle A.W."/>
            <person name="Nierman W.C."/>
            <person name="Driscoll E."/>
            <person name="Cumbie R."/>
            <person name="Clancy C.J."/>
            <person name="Dupont C.L."/>
        </authorList>
    </citation>
    <scope>NUCLEOTIDE SEQUENCE</scope>
    <source>
        <strain evidence="1">GL16</strain>
    </source>
</reference>
<organism evidence="1 2">
    <name type="scientific">Rhizopus oryzae</name>
    <name type="common">Mucormycosis agent</name>
    <name type="synonym">Rhizopus arrhizus var. delemar</name>
    <dbReference type="NCBI Taxonomy" id="64495"/>
    <lineage>
        <taxon>Eukaryota</taxon>
        <taxon>Fungi</taxon>
        <taxon>Fungi incertae sedis</taxon>
        <taxon>Mucoromycota</taxon>
        <taxon>Mucoromycotina</taxon>
        <taxon>Mucoromycetes</taxon>
        <taxon>Mucorales</taxon>
        <taxon>Mucorineae</taxon>
        <taxon>Rhizopodaceae</taxon>
        <taxon>Rhizopus</taxon>
    </lineage>
</organism>